<dbReference type="Pfam" id="PF01258">
    <property type="entry name" value="zf-dskA_traR"/>
    <property type="match status" value="1"/>
</dbReference>
<evidence type="ECO:0000259" key="7">
    <source>
        <dbReference type="Pfam" id="PF21157"/>
    </source>
</evidence>
<evidence type="ECO:0000256" key="4">
    <source>
        <dbReference type="PROSITE-ProRule" id="PRU00510"/>
    </source>
</evidence>
<evidence type="ECO:0000313" key="8">
    <source>
        <dbReference type="EMBL" id="ARD70618.1"/>
    </source>
</evidence>
<dbReference type="SUPFAM" id="SSF57716">
    <property type="entry name" value="Glucocorticoid receptor-like (DNA-binding domain)"/>
    <property type="match status" value="1"/>
</dbReference>
<geneLocation type="plasmid" evidence="8">
    <name>pJB37</name>
</geneLocation>
<evidence type="ECO:0000256" key="2">
    <source>
        <dbReference type="ARBA" id="ARBA00022771"/>
    </source>
</evidence>
<keyword evidence="1" id="KW-0479">Metal-binding</keyword>
<name>A0A1V0M6U6_PSEAI</name>
<feature type="domain" description="DnaK suppressor protein DksA N-terminal" evidence="7">
    <location>
        <begin position="43"/>
        <end position="114"/>
    </location>
</feature>
<reference evidence="8" key="1">
    <citation type="submission" date="2017-01" db="EMBL/GenBank/DDBJ databases">
        <title>Complete nucleotide sequence of an IncP-2 blaVIM-2-harboring megaplasmid from Pseudomonas aeruginosa.</title>
        <authorList>
            <person name="Botelho J."/>
            <person name="Grosso F."/>
            <person name="Mabrouk A."/>
            <person name="Peixe L."/>
        </authorList>
    </citation>
    <scope>NUCLEOTIDE SEQUENCE</scope>
    <source>
        <strain evidence="8">FFUP_PS_37</strain>
        <plasmid evidence="8">pJB37</plasmid>
    </source>
</reference>
<dbReference type="GO" id="GO:0008270">
    <property type="term" value="F:zinc ion binding"/>
    <property type="evidence" value="ECO:0007669"/>
    <property type="project" value="UniProtKB-KW"/>
</dbReference>
<dbReference type="EMBL" id="KY494864">
    <property type="protein sequence ID" value="ARD70618.1"/>
    <property type="molecule type" value="Genomic_DNA"/>
</dbReference>
<keyword evidence="2" id="KW-0863">Zinc-finger</keyword>
<organism evidence="8">
    <name type="scientific">Pseudomonas aeruginosa</name>
    <dbReference type="NCBI Taxonomy" id="287"/>
    <lineage>
        <taxon>Bacteria</taxon>
        <taxon>Pseudomonadati</taxon>
        <taxon>Pseudomonadota</taxon>
        <taxon>Gammaproteobacteria</taxon>
        <taxon>Pseudomonadales</taxon>
        <taxon>Pseudomonadaceae</taxon>
        <taxon>Pseudomonas</taxon>
    </lineage>
</organism>
<dbReference type="PANTHER" id="PTHR33823">
    <property type="entry name" value="RNA POLYMERASE-BINDING TRANSCRIPTION FACTOR DKSA-RELATED"/>
    <property type="match status" value="1"/>
</dbReference>
<proteinExistence type="predicted"/>
<dbReference type="InterPro" id="IPR037187">
    <property type="entry name" value="DnaK_N"/>
</dbReference>
<dbReference type="PANTHER" id="PTHR33823:SF2">
    <property type="entry name" value="RNA POLYMERASE-BINDING TRANSCRIPTION FACTOR DKSA"/>
    <property type="match status" value="1"/>
</dbReference>
<dbReference type="AlphaFoldDB" id="A0A1V0M6U6"/>
<dbReference type="InterPro" id="IPR000962">
    <property type="entry name" value="Znf_DskA_TraR"/>
</dbReference>
<evidence type="ECO:0000256" key="5">
    <source>
        <dbReference type="SAM" id="MobiDB-lite"/>
    </source>
</evidence>
<sequence>MKRGEASLSSGHPPLHKESPMSTLLTQQQLLSAPESDYMSDQQLAFFKELLLNRKLHLQGLLAQRAEAFRDDSEARLPDAADTASAEEQRAMEMRMLKRDQAELLDVEAALKRIEEGDYGYCAEFGQPIGLKRLLVAPTASLCIDAQEIQERRAQRQRVA</sequence>
<dbReference type="Pfam" id="PF21157">
    <property type="entry name" value="DksA_N"/>
    <property type="match status" value="1"/>
</dbReference>
<dbReference type="PROSITE" id="PS51128">
    <property type="entry name" value="ZF_DKSA_2"/>
    <property type="match status" value="1"/>
</dbReference>
<protein>
    <submittedName>
        <fullName evidence="8">RNA polymerase-binding protein DksA</fullName>
    </submittedName>
</protein>
<evidence type="ECO:0000256" key="1">
    <source>
        <dbReference type="ARBA" id="ARBA00022723"/>
    </source>
</evidence>
<keyword evidence="8" id="KW-0614">Plasmid</keyword>
<feature type="zinc finger region" description="dksA C4-type" evidence="4">
    <location>
        <begin position="122"/>
        <end position="146"/>
    </location>
</feature>
<accession>A0A1V0M6U6</accession>
<evidence type="ECO:0000256" key="3">
    <source>
        <dbReference type="ARBA" id="ARBA00022833"/>
    </source>
</evidence>
<dbReference type="SUPFAM" id="SSF109635">
    <property type="entry name" value="DnaK suppressor protein DksA, alpha-hairpin domain"/>
    <property type="match status" value="1"/>
</dbReference>
<dbReference type="Gene3D" id="1.20.120.910">
    <property type="entry name" value="DksA, coiled-coil domain"/>
    <property type="match status" value="1"/>
</dbReference>
<feature type="domain" description="Zinc finger DksA/TraR C4-type" evidence="6">
    <location>
        <begin position="117"/>
        <end position="152"/>
    </location>
</feature>
<dbReference type="InterPro" id="IPR048489">
    <property type="entry name" value="DksA_N"/>
</dbReference>
<feature type="region of interest" description="Disordered" evidence="5">
    <location>
        <begin position="1"/>
        <end position="27"/>
    </location>
</feature>
<keyword evidence="3" id="KW-0862">Zinc</keyword>
<evidence type="ECO:0000259" key="6">
    <source>
        <dbReference type="Pfam" id="PF01258"/>
    </source>
</evidence>